<dbReference type="OrthoDB" id="331544at2759"/>
<accession>A0A8E0RX78</accession>
<keyword evidence="6" id="KW-1185">Reference proteome</keyword>
<evidence type="ECO:0000256" key="1">
    <source>
        <dbReference type="ARBA" id="ARBA00001911"/>
    </source>
</evidence>
<dbReference type="PANTHER" id="PTHR43078:SF6">
    <property type="entry name" value="UDP-GLUCURONIC ACID DECARBOXYLASE 1"/>
    <property type="match status" value="1"/>
</dbReference>
<comment type="caution">
    <text evidence="5">The sequence shown here is derived from an EMBL/GenBank/DDBJ whole genome shotgun (WGS) entry which is preliminary data.</text>
</comment>
<dbReference type="AlphaFoldDB" id="A0A8E0RX78"/>
<dbReference type="PANTHER" id="PTHR43078">
    <property type="entry name" value="UDP-GLUCURONIC ACID DECARBOXYLASE-RELATED"/>
    <property type="match status" value="1"/>
</dbReference>
<reference evidence="5" key="1">
    <citation type="submission" date="2019-05" db="EMBL/GenBank/DDBJ databases">
        <title>Annotation for the trematode Fasciolopsis buski.</title>
        <authorList>
            <person name="Choi Y.-J."/>
        </authorList>
    </citation>
    <scope>NUCLEOTIDE SEQUENCE</scope>
    <source>
        <strain evidence="5">HT</strain>
        <tissue evidence="5">Whole worm</tissue>
    </source>
</reference>
<dbReference type="GO" id="GO:0042732">
    <property type="term" value="P:D-xylose metabolic process"/>
    <property type="evidence" value="ECO:0007669"/>
    <property type="project" value="InterPro"/>
</dbReference>
<dbReference type="EMBL" id="LUCM01006143">
    <property type="protein sequence ID" value="KAA0191755.1"/>
    <property type="molecule type" value="Genomic_DNA"/>
</dbReference>
<evidence type="ECO:0000256" key="2">
    <source>
        <dbReference type="ARBA" id="ARBA00022793"/>
    </source>
</evidence>
<keyword evidence="3" id="KW-0520">NAD</keyword>
<evidence type="ECO:0000313" key="6">
    <source>
        <dbReference type="Proteomes" id="UP000728185"/>
    </source>
</evidence>
<organism evidence="5 6">
    <name type="scientific">Fasciolopsis buskii</name>
    <dbReference type="NCBI Taxonomy" id="27845"/>
    <lineage>
        <taxon>Eukaryota</taxon>
        <taxon>Metazoa</taxon>
        <taxon>Spiralia</taxon>
        <taxon>Lophotrochozoa</taxon>
        <taxon>Platyhelminthes</taxon>
        <taxon>Trematoda</taxon>
        <taxon>Digenea</taxon>
        <taxon>Plagiorchiida</taxon>
        <taxon>Echinostomata</taxon>
        <taxon>Echinostomatoidea</taxon>
        <taxon>Fasciolidae</taxon>
        <taxon>Fasciolopsis</taxon>
    </lineage>
</organism>
<dbReference type="Gene3D" id="3.40.50.720">
    <property type="entry name" value="NAD(P)-binding Rossmann-like Domain"/>
    <property type="match status" value="1"/>
</dbReference>
<name>A0A8E0RX78_9TREM</name>
<proteinExistence type="predicted"/>
<evidence type="ECO:0000256" key="4">
    <source>
        <dbReference type="ARBA" id="ARBA00023239"/>
    </source>
</evidence>
<keyword evidence="2" id="KW-0210">Decarboxylase</keyword>
<dbReference type="SUPFAM" id="SSF51735">
    <property type="entry name" value="NAD(P)-binding Rossmann-fold domains"/>
    <property type="match status" value="1"/>
</dbReference>
<evidence type="ECO:0000256" key="3">
    <source>
        <dbReference type="ARBA" id="ARBA00023027"/>
    </source>
</evidence>
<protein>
    <submittedName>
        <fullName evidence="5">UDP-glucuronic acid decarboxylase 1</fullName>
    </submittedName>
</protein>
<evidence type="ECO:0000313" key="5">
    <source>
        <dbReference type="EMBL" id="KAA0191755.1"/>
    </source>
</evidence>
<dbReference type="GO" id="GO:0070403">
    <property type="term" value="F:NAD+ binding"/>
    <property type="evidence" value="ECO:0007669"/>
    <property type="project" value="InterPro"/>
</dbReference>
<dbReference type="GO" id="GO:0005737">
    <property type="term" value="C:cytoplasm"/>
    <property type="evidence" value="ECO:0007669"/>
    <property type="project" value="TreeGrafter"/>
</dbReference>
<dbReference type="InterPro" id="IPR044516">
    <property type="entry name" value="UXS-like"/>
</dbReference>
<dbReference type="GO" id="GO:0048040">
    <property type="term" value="F:UDP-glucuronate decarboxylase activity"/>
    <property type="evidence" value="ECO:0007669"/>
    <property type="project" value="TreeGrafter"/>
</dbReference>
<gene>
    <name evidence="5" type="ORF">FBUS_11118</name>
</gene>
<dbReference type="InterPro" id="IPR036291">
    <property type="entry name" value="NAD(P)-bd_dom_sf"/>
</dbReference>
<comment type="cofactor">
    <cofactor evidence="1">
        <name>NAD(+)</name>
        <dbReference type="ChEBI" id="CHEBI:57540"/>
    </cofactor>
</comment>
<sequence>MASNYSQPVNLGNPQEFTVLDLAYLIKNFTGSTSPIVFHPAPVDDPQRRRPIIQVAKEQLNWEPMIDLKEGLEKTLAYFRGYVDAIVT</sequence>
<keyword evidence="4" id="KW-0456">Lyase</keyword>
<dbReference type="Proteomes" id="UP000728185">
    <property type="component" value="Unassembled WGS sequence"/>
</dbReference>